<comment type="caution">
    <text evidence="3">The sequence shown here is derived from an EMBL/GenBank/DDBJ whole genome shotgun (WGS) entry which is preliminary data.</text>
</comment>
<feature type="compositionally biased region" description="Polar residues" evidence="1">
    <location>
        <begin position="373"/>
        <end position="392"/>
    </location>
</feature>
<keyword evidence="2" id="KW-1133">Transmembrane helix</keyword>
<keyword evidence="2" id="KW-0812">Transmembrane</keyword>
<evidence type="ECO:0000313" key="4">
    <source>
        <dbReference type="Proteomes" id="UP001056436"/>
    </source>
</evidence>
<sequence>MQFQLAPLDASTDFTESYGISNVVSDKTSGDLVSTKPSSLEEDINLVDEDNPTRQMAKTFYNHTPIESNRYVADDEIRSLASEPEDIQSQDGTNSSRWEVRKAAASYLAEMLTDDATLRPLYEEASKRLDDERFSRNHGRLLKRYYLSLRSQAANRKHSVAVNFLRPRSNRTLVSRKVLESTGRERVHLTLPQHDERNLTLERFLNSVEVGPDAITAEVEMPLDIDEEQESSVDGDDQDGLDLVDLENARSYFTSGTSLTQFKAEFRDFLHLPRMAVEEAQTQTQGQTDPEPGRGGNAKSHEWFYSVGFWQSKLTSWLYDTFYPPKSGYQRVRYICECDDHMFLDIKELQPGGAQRFRQRLVNDGLARLITPHDSTTAQGSTADQDLQSSISLPPPAHFRSERSQYSSSRQNSGPNTFSSRPGSSPLPSDTSGSEEVAFCPEEQNTPQYLLLCVNQKSLPVLDHIDCNYFGNDQYLFQHILERYQIIRAGSTWRIPLLFPPLVCEILEKGVTFLRQNTPSWLNWMFQFFQKLSEASLFVMHTGDYVQFRLVLMGESTNPQHFKCGEYPPVSEVLEAKSYSYNPVPTDVAVDSIPLWHLTLPGRRHSDNYWISTFPKKLRGPLHRLPGTRERVIGWGIRINERFNWHLFFSLLLVIAVIIWVIVAVYLAYKADDSSGFGLGALLAALVAIYMPFQYFSWKEKLE</sequence>
<feature type="transmembrane region" description="Helical" evidence="2">
    <location>
        <begin position="647"/>
        <end position="669"/>
    </location>
</feature>
<feature type="transmembrane region" description="Helical" evidence="2">
    <location>
        <begin position="675"/>
        <end position="693"/>
    </location>
</feature>
<dbReference type="Proteomes" id="UP001056436">
    <property type="component" value="Unassembled WGS sequence"/>
</dbReference>
<protein>
    <submittedName>
        <fullName evidence="3">Uncharacterized protein</fullName>
    </submittedName>
</protein>
<accession>A0A9P9XHQ1</accession>
<proteinExistence type="predicted"/>
<reference evidence="3" key="1">
    <citation type="submission" date="2019-01" db="EMBL/GenBank/DDBJ databases">
        <title>Colletotrichum abscissum LGMF1257.</title>
        <authorList>
            <person name="Baroncelli R."/>
        </authorList>
    </citation>
    <scope>NUCLEOTIDE SEQUENCE</scope>
    <source>
        <strain evidence="3">Ca142</strain>
    </source>
</reference>
<dbReference type="EMBL" id="SDAQ01000026">
    <property type="protein sequence ID" value="KAI3554080.1"/>
    <property type="molecule type" value="Genomic_DNA"/>
</dbReference>
<organism evidence="3 4">
    <name type="scientific">Colletotrichum abscissum</name>
    <dbReference type="NCBI Taxonomy" id="1671311"/>
    <lineage>
        <taxon>Eukaryota</taxon>
        <taxon>Fungi</taxon>
        <taxon>Dikarya</taxon>
        <taxon>Ascomycota</taxon>
        <taxon>Pezizomycotina</taxon>
        <taxon>Sordariomycetes</taxon>
        <taxon>Hypocreomycetidae</taxon>
        <taxon>Glomerellales</taxon>
        <taxon>Glomerellaceae</taxon>
        <taxon>Colletotrichum</taxon>
        <taxon>Colletotrichum acutatum species complex</taxon>
    </lineage>
</organism>
<evidence type="ECO:0000256" key="2">
    <source>
        <dbReference type="SAM" id="Phobius"/>
    </source>
</evidence>
<dbReference type="AlphaFoldDB" id="A0A9P9XHQ1"/>
<name>A0A9P9XHQ1_9PEZI</name>
<keyword evidence="4" id="KW-1185">Reference proteome</keyword>
<evidence type="ECO:0000256" key="1">
    <source>
        <dbReference type="SAM" id="MobiDB-lite"/>
    </source>
</evidence>
<dbReference type="OrthoDB" id="409136at2759"/>
<feature type="region of interest" description="Disordered" evidence="1">
    <location>
        <begin position="372"/>
        <end position="436"/>
    </location>
</feature>
<keyword evidence="2" id="KW-0472">Membrane</keyword>
<gene>
    <name evidence="3" type="ORF">CABS02_05800</name>
</gene>
<feature type="compositionally biased region" description="Low complexity" evidence="1">
    <location>
        <begin position="404"/>
        <end position="413"/>
    </location>
</feature>
<evidence type="ECO:0000313" key="3">
    <source>
        <dbReference type="EMBL" id="KAI3554080.1"/>
    </source>
</evidence>
<feature type="compositionally biased region" description="Polar residues" evidence="1">
    <location>
        <begin position="414"/>
        <end position="434"/>
    </location>
</feature>